<feature type="region of interest" description="Disordered" evidence="1">
    <location>
        <begin position="330"/>
        <end position="352"/>
    </location>
</feature>
<evidence type="ECO:0000256" key="1">
    <source>
        <dbReference type="SAM" id="MobiDB-lite"/>
    </source>
</evidence>
<dbReference type="OrthoDB" id="8361056at2"/>
<name>A0A2G9WV33_9HYPH</name>
<dbReference type="Proteomes" id="UP000231070">
    <property type="component" value="Unassembled WGS sequence"/>
</dbReference>
<accession>A0A2G9WV33</accession>
<evidence type="ECO:0000313" key="3">
    <source>
        <dbReference type="Proteomes" id="UP000231070"/>
    </source>
</evidence>
<dbReference type="EMBL" id="NQVN01000009">
    <property type="protein sequence ID" value="PIO98567.1"/>
    <property type="molecule type" value="Genomic_DNA"/>
</dbReference>
<evidence type="ECO:0000313" key="2">
    <source>
        <dbReference type="EMBL" id="PIO98567.1"/>
    </source>
</evidence>
<proteinExistence type="predicted"/>
<gene>
    <name evidence="2" type="ORF">CJ014_14715</name>
</gene>
<evidence type="ECO:0008006" key="4">
    <source>
        <dbReference type="Google" id="ProtNLM"/>
    </source>
</evidence>
<sequence length="352" mass="37755">MTLRRPIIQVEGPSGRDLVPLWGPALTSVHITDARGYESDQLVLTFADAPPSWSAPPRGTHYKVYLGWEGETPQLYGVYTSQRNRYRGSPDEGCGFEVVCRAADMVDKLKTVGTGHYDGKTVGEIVGDIAREMGVEAAVAADIADRIVPYRLRWYQGAGDFLTRLGDDIGAVIKPQAGKLVALKRGSGQSAGGKDLPAITFTYDPLYEFEADVEPRGQYAKVRGGWIDPKTGSRKTKVTEGSGAGTAELVHPFASEDDLDTALAAAKDQQEQQAETATFSGPGDARAIAEAPVKAVGFGADIDEKDWIAETVDMDIVPDGGWTMTVQCTVKGQRGGSGGKKSDVIDDPESEW</sequence>
<dbReference type="AlphaFoldDB" id="A0A2G9WV33"/>
<dbReference type="RefSeq" id="WP_100081242.1">
    <property type="nucleotide sequence ID" value="NZ_NQVN01000009.1"/>
</dbReference>
<dbReference type="SUPFAM" id="SSF69279">
    <property type="entry name" value="Phage tail proteins"/>
    <property type="match status" value="1"/>
</dbReference>
<protein>
    <recommendedName>
        <fullName evidence="4">Late control protein</fullName>
    </recommendedName>
</protein>
<keyword evidence="3" id="KW-1185">Reference proteome</keyword>
<comment type="caution">
    <text evidence="2">The sequence shown here is derived from an EMBL/GenBank/DDBJ whole genome shotgun (WGS) entry which is preliminary data.</text>
</comment>
<organism evidence="2 3">
    <name type="scientific">Pleomorphomonas carboxyditropha</name>
    <dbReference type="NCBI Taxonomy" id="2023338"/>
    <lineage>
        <taxon>Bacteria</taxon>
        <taxon>Pseudomonadati</taxon>
        <taxon>Pseudomonadota</taxon>
        <taxon>Alphaproteobacteria</taxon>
        <taxon>Hyphomicrobiales</taxon>
        <taxon>Pleomorphomonadaceae</taxon>
        <taxon>Pleomorphomonas</taxon>
    </lineage>
</organism>
<reference evidence="2 3" key="1">
    <citation type="submission" date="2017-08" db="EMBL/GenBank/DDBJ databases">
        <title>Pleomorphomonas carboxidotrophicus sp. nov., a new mesophilic hydrogenogenic carboxidotroph.</title>
        <authorList>
            <person name="Esquivel-Elizondo S."/>
            <person name="Krajmalnik-Brown R."/>
            <person name="Maldonado J."/>
        </authorList>
    </citation>
    <scope>NUCLEOTIDE SEQUENCE [LARGE SCALE GENOMIC DNA]</scope>
    <source>
        <strain evidence="2 3">SVCO-16</strain>
    </source>
</reference>